<evidence type="ECO:0000313" key="2">
    <source>
        <dbReference type="EnsemblMetazoa" id="RPRC005433-PA"/>
    </source>
</evidence>
<dbReference type="Pfam" id="PF24768">
    <property type="entry name" value="ARM_ARMC5"/>
    <property type="match status" value="1"/>
</dbReference>
<dbReference type="AlphaFoldDB" id="T1HN09"/>
<accession>T1HN09</accession>
<proteinExistence type="predicted"/>
<dbReference type="eggNOG" id="ENOG502QSYU">
    <property type="taxonomic scope" value="Eukaryota"/>
</dbReference>
<organism evidence="2 3">
    <name type="scientific">Rhodnius prolixus</name>
    <name type="common">Triatomid bug</name>
    <dbReference type="NCBI Taxonomy" id="13249"/>
    <lineage>
        <taxon>Eukaryota</taxon>
        <taxon>Metazoa</taxon>
        <taxon>Ecdysozoa</taxon>
        <taxon>Arthropoda</taxon>
        <taxon>Hexapoda</taxon>
        <taxon>Insecta</taxon>
        <taxon>Pterygota</taxon>
        <taxon>Neoptera</taxon>
        <taxon>Paraneoptera</taxon>
        <taxon>Hemiptera</taxon>
        <taxon>Heteroptera</taxon>
        <taxon>Panheteroptera</taxon>
        <taxon>Cimicomorpha</taxon>
        <taxon>Reduviidae</taxon>
        <taxon>Triatominae</taxon>
        <taxon>Rhodnius</taxon>
    </lineage>
</organism>
<reference evidence="2" key="1">
    <citation type="submission" date="2015-05" db="UniProtKB">
        <authorList>
            <consortium name="EnsemblMetazoa"/>
        </authorList>
    </citation>
    <scope>IDENTIFICATION</scope>
</reference>
<feature type="region of interest" description="Disordered" evidence="1">
    <location>
        <begin position="1"/>
        <end position="21"/>
    </location>
</feature>
<evidence type="ECO:0000256" key="1">
    <source>
        <dbReference type="SAM" id="MobiDB-lite"/>
    </source>
</evidence>
<dbReference type="Pfam" id="PF00651">
    <property type="entry name" value="BTB"/>
    <property type="match status" value="1"/>
</dbReference>
<dbReference type="Gene3D" id="1.25.10.10">
    <property type="entry name" value="Leucine-rich Repeat Variant"/>
    <property type="match status" value="1"/>
</dbReference>
<dbReference type="VEuPathDB" id="VectorBase:RPRC005433"/>
<keyword evidence="3" id="KW-1185">Reference proteome</keyword>
<dbReference type="InParanoid" id="T1HN09"/>
<dbReference type="HOGENOM" id="CLU_328514_0_0_1"/>
<dbReference type="STRING" id="13249.T1HN09"/>
<dbReference type="InterPro" id="IPR011333">
    <property type="entry name" value="SKP1/BTB/POZ_sf"/>
</dbReference>
<dbReference type="EnsemblMetazoa" id="RPRC005433-RA">
    <property type="protein sequence ID" value="RPRC005433-PA"/>
    <property type="gene ID" value="RPRC005433"/>
</dbReference>
<dbReference type="EMBL" id="ACPB03015112">
    <property type="status" value="NOT_ANNOTATED_CDS"/>
    <property type="molecule type" value="Genomic_DNA"/>
</dbReference>
<dbReference type="FunCoup" id="T1HN09">
    <property type="interactions" value="184"/>
</dbReference>
<dbReference type="InterPro" id="IPR000225">
    <property type="entry name" value="Armadillo"/>
</dbReference>
<dbReference type="PROSITE" id="PS50097">
    <property type="entry name" value="BTB"/>
    <property type="match status" value="1"/>
</dbReference>
<dbReference type="GO" id="GO:0009653">
    <property type="term" value="P:anatomical structure morphogenesis"/>
    <property type="evidence" value="ECO:0007669"/>
    <property type="project" value="TreeGrafter"/>
</dbReference>
<dbReference type="SMART" id="SM00185">
    <property type="entry name" value="ARM"/>
    <property type="match status" value="3"/>
</dbReference>
<sequence>MEKCSEHASSSKEEQIADTEKKKEIELSKAKIRVAINKLNSSSSKEVLKALSYIRFKVTVKNNDVRLLQECGGFKYLFKALSSPDNDVLNATLSILGNCTQLVLDDDICKEIRKSDVATKLLSVLRKTSDVKVQKRLCRLIGNLAQSKTVAQDLNRVAWPAALILLLDNTEDVDVQHMAIRALRWMWASEKFHSDLLKVGTVKAVSSFLDTENEQLVKLVLRSLIVFTQPCTNEIALQLVGKKGNGYEMIVSKLGVAPMASVLICNLSQCPFARIELSKAGIVAAIIQTLNKNDEDNKLDSYLITSLCYVCQESMIRASLRYRENGFKTMLSLLMNPSAKHFYPELLCAITQFNYDEPSLMQMVKGGLVNVLLTQLKAHTKEHGSEHTERVAPRERTQGAVPAQPLSPPSQYQFSPPRSMSPPDSPPALSDDMDTAGLLFSPRFDPSDSEDYVQLTPSSSTSMARLSVSFICSLMYIITAYSNPPSMKTSLEGGVTSVDSCILETLCQLTYQRTPIKALGSRTTVDTLLEYMVSLRYPQYRQNFVKATKTLSSIVTCKHYFNNLLEEECVLAIDRLLCRPRHPDCWECSRLRDTGRYILQELAGSAQSGLGEGEMTYRLASSSQTPLSITTALSVPHVIKQPNMLNSLLFGHRALRCLLDTLNTRLEEAVPSLHNLFTTLAVKNPQVPEPVCTSCEVSSVRHETNVTFVTDDGFRVGANRQSLEHSCPVFEAMFRGGFMESNLSQVHLSEITADCLQYLTRLTTSGEFCSCLLPNDINTLLEMVHQTDRFLLPNLTKRVLYHVMNNRLSPDTSPQIYRWGMATGRHLPSAAHVPRDVVKYLLSAIDISATSRTAAVGEIVLSEQKDAFLNEITQVVKENLATYSKNYRSYPITSWSS</sequence>
<dbReference type="SUPFAM" id="SSF54695">
    <property type="entry name" value="POZ domain"/>
    <property type="match status" value="1"/>
</dbReference>
<dbReference type="InterPro" id="IPR011989">
    <property type="entry name" value="ARM-like"/>
</dbReference>
<feature type="region of interest" description="Disordered" evidence="1">
    <location>
        <begin position="380"/>
        <end position="432"/>
    </location>
</feature>
<dbReference type="InterPro" id="IPR000210">
    <property type="entry name" value="BTB/POZ_dom"/>
</dbReference>
<dbReference type="InterPro" id="IPR055445">
    <property type="entry name" value="ARM_ARMC5"/>
</dbReference>
<dbReference type="GO" id="GO:0005829">
    <property type="term" value="C:cytosol"/>
    <property type="evidence" value="ECO:0007669"/>
    <property type="project" value="TreeGrafter"/>
</dbReference>
<protein>
    <submittedName>
        <fullName evidence="2">BTB domain-containing protein</fullName>
    </submittedName>
</protein>
<dbReference type="PANTHER" id="PTHR23312:SF8">
    <property type="entry name" value="ARMADILLO REPEAT-CONTAINING PROTEIN 5"/>
    <property type="match status" value="1"/>
</dbReference>
<dbReference type="Gene3D" id="3.30.710.10">
    <property type="entry name" value="Potassium Channel Kv1.1, Chain A"/>
    <property type="match status" value="1"/>
</dbReference>
<evidence type="ECO:0000313" key="3">
    <source>
        <dbReference type="Proteomes" id="UP000015103"/>
    </source>
</evidence>
<dbReference type="OMA" id="RNCDYAL"/>
<name>T1HN09_RHOPR</name>
<dbReference type="SUPFAM" id="SSF48371">
    <property type="entry name" value="ARM repeat"/>
    <property type="match status" value="1"/>
</dbReference>
<dbReference type="InterPro" id="IPR016024">
    <property type="entry name" value="ARM-type_fold"/>
</dbReference>
<feature type="compositionally biased region" description="Basic and acidic residues" evidence="1">
    <location>
        <begin position="380"/>
        <end position="397"/>
    </location>
</feature>
<dbReference type="Proteomes" id="UP000015103">
    <property type="component" value="Unassembled WGS sequence"/>
</dbReference>
<dbReference type="PANTHER" id="PTHR23312">
    <property type="entry name" value="ARMC5 ARMADILLO REPEAT-CONTAINING -RELATED"/>
    <property type="match status" value="1"/>
</dbReference>